<keyword evidence="1" id="KW-0175">Coiled coil</keyword>
<organism evidence="4">
    <name type="scientific">Cryptomonas curvata</name>
    <dbReference type="NCBI Taxonomy" id="233186"/>
    <lineage>
        <taxon>Eukaryota</taxon>
        <taxon>Cryptophyceae</taxon>
        <taxon>Cryptomonadales</taxon>
        <taxon>Cryptomonadaceae</taxon>
        <taxon>Cryptomonas</taxon>
    </lineage>
</organism>
<feature type="transmembrane region" description="Helical" evidence="3">
    <location>
        <begin position="236"/>
        <end position="255"/>
    </location>
</feature>
<reference evidence="4" key="1">
    <citation type="submission" date="2021-01" db="EMBL/GenBank/DDBJ databases">
        <authorList>
            <person name="Corre E."/>
            <person name="Pelletier E."/>
            <person name="Niang G."/>
            <person name="Scheremetjew M."/>
            <person name="Finn R."/>
            <person name="Kale V."/>
            <person name="Holt S."/>
            <person name="Cochrane G."/>
            <person name="Meng A."/>
            <person name="Brown T."/>
            <person name="Cohen L."/>
        </authorList>
    </citation>
    <scope>NUCLEOTIDE SEQUENCE</scope>
    <source>
        <strain evidence="4">CCAP979/52</strain>
    </source>
</reference>
<dbReference type="EMBL" id="HBEZ01054646">
    <property type="protein sequence ID" value="CAD8656972.1"/>
    <property type="molecule type" value="Transcribed_RNA"/>
</dbReference>
<keyword evidence="3" id="KW-1133">Transmembrane helix</keyword>
<feature type="compositionally biased region" description="Basic and acidic residues" evidence="2">
    <location>
        <begin position="34"/>
        <end position="45"/>
    </location>
</feature>
<keyword evidence="3" id="KW-0472">Membrane</keyword>
<feature type="transmembrane region" description="Helical" evidence="3">
    <location>
        <begin position="172"/>
        <end position="191"/>
    </location>
</feature>
<evidence type="ECO:0000256" key="1">
    <source>
        <dbReference type="SAM" id="Coils"/>
    </source>
</evidence>
<protein>
    <submittedName>
        <fullName evidence="4">Uncharacterized protein</fullName>
    </submittedName>
</protein>
<keyword evidence="3" id="KW-0812">Transmembrane</keyword>
<sequence>MSEMLQAEGVLRHRIVHRSVNNAVQNNPTAIVEENTRNDSNEQESKNTTAIVEEKNQNASNEQESTSKNINNISTHMPDTVGECSPETLSTSVCAVDAAQVVKACSKGNAPETSQSFLGQLGVLLAMFVVGFGLHWCGLPMDLSNALGCEAALLVLRSTYQFRDGEPGTSEHAAMICLSCAFSCSCWMTVIANRGSSFLAFNFAATVFLPAISALMKTGFTWFFGGRTLRDDEKNAVLMFFNHHLLPMIVALISLNYSADVDKAKEINNQITNLDTKVSNVSFDLHEVKNNMQDMKKDMQEMKNEFKILSAAIFQVLVNSSAAPISAARPGKHICWF</sequence>
<dbReference type="AlphaFoldDB" id="A0A7S0QWH9"/>
<evidence type="ECO:0000256" key="2">
    <source>
        <dbReference type="SAM" id="MobiDB-lite"/>
    </source>
</evidence>
<name>A0A7S0QWH9_9CRYP</name>
<gene>
    <name evidence="4" type="ORF">CCUR1050_LOCUS29975</name>
</gene>
<accession>A0A7S0QWH9</accession>
<proteinExistence type="predicted"/>
<feature type="transmembrane region" description="Helical" evidence="3">
    <location>
        <begin position="198"/>
        <end position="216"/>
    </location>
</feature>
<evidence type="ECO:0000256" key="3">
    <source>
        <dbReference type="SAM" id="Phobius"/>
    </source>
</evidence>
<evidence type="ECO:0000313" key="4">
    <source>
        <dbReference type="EMBL" id="CAD8656972.1"/>
    </source>
</evidence>
<feature type="coiled-coil region" evidence="1">
    <location>
        <begin position="285"/>
        <end position="312"/>
    </location>
</feature>
<feature type="transmembrane region" description="Helical" evidence="3">
    <location>
        <begin position="117"/>
        <end position="136"/>
    </location>
</feature>
<feature type="region of interest" description="Disordered" evidence="2">
    <location>
        <begin position="26"/>
        <end position="46"/>
    </location>
</feature>